<dbReference type="Gene3D" id="1.10.10.10">
    <property type="entry name" value="Winged helix-like DNA-binding domain superfamily/Winged helix DNA-binding domain"/>
    <property type="match status" value="1"/>
</dbReference>
<keyword evidence="4" id="KW-1185">Reference proteome</keyword>
<comment type="caution">
    <text evidence="3">The sequence shown here is derived from an EMBL/GenBank/DDBJ whole genome shotgun (WGS) entry which is preliminary data.</text>
</comment>
<proteinExistence type="predicted"/>
<dbReference type="GO" id="GO:0032259">
    <property type="term" value="P:methylation"/>
    <property type="evidence" value="ECO:0007669"/>
    <property type="project" value="UniProtKB-KW"/>
</dbReference>
<protein>
    <submittedName>
        <fullName evidence="3">Methyltransferase family protein</fullName>
    </submittedName>
</protein>
<dbReference type="SUPFAM" id="SSF53335">
    <property type="entry name" value="S-adenosyl-L-methionine-dependent methyltransferases"/>
    <property type="match status" value="1"/>
</dbReference>
<gene>
    <name evidence="3" type="ORF">EV643_11888</name>
</gene>
<keyword evidence="3" id="KW-0489">Methyltransferase</keyword>
<dbReference type="AlphaFoldDB" id="A0A4R6K693"/>
<dbReference type="InterPro" id="IPR053173">
    <property type="entry name" value="SAM-binding_MTase"/>
</dbReference>
<dbReference type="PANTHER" id="PTHR45128:SF2">
    <property type="entry name" value="METHYLTRANSFERASE DOMAIN-CONTAINING PROTEIN"/>
    <property type="match status" value="1"/>
</dbReference>
<evidence type="ECO:0000313" key="4">
    <source>
        <dbReference type="Proteomes" id="UP000295388"/>
    </source>
</evidence>
<evidence type="ECO:0000313" key="3">
    <source>
        <dbReference type="EMBL" id="TDO43346.1"/>
    </source>
</evidence>
<dbReference type="Proteomes" id="UP000295388">
    <property type="component" value="Unassembled WGS sequence"/>
</dbReference>
<dbReference type="PANTHER" id="PTHR45128">
    <property type="entry name" value="METHYLTRANSFERASE TYPE 11"/>
    <property type="match status" value="1"/>
</dbReference>
<reference evidence="3 4" key="1">
    <citation type="submission" date="2019-03" db="EMBL/GenBank/DDBJ databases">
        <title>Genomic Encyclopedia of Type Strains, Phase III (KMG-III): the genomes of soil and plant-associated and newly described type strains.</title>
        <authorList>
            <person name="Whitman W."/>
        </authorList>
    </citation>
    <scope>NUCLEOTIDE SEQUENCE [LARGE SCALE GENOMIC DNA]</scope>
    <source>
        <strain evidence="3 4">VKM Ac-2527</strain>
    </source>
</reference>
<dbReference type="InterPro" id="IPR013217">
    <property type="entry name" value="Methyltransf_12"/>
</dbReference>
<sequence length="376" mass="40510">MSTLSELPVEQIEETPTPSAAGELSGRLFGQTLGAVELVNVYLGVELGLYRSLTEDGPATPAELAERTGIDVRYAQDWLAQQAVTGLLTARGDEPSTALFSPADGVRETLVDEISPFYVGGMTYIAPSVGRALPSLVAAFRTGGGVPYAAYGPEAVTAQGALNRPAYENSLIDEWLPQVPDIQARLADTARPARVADLGAGVGWSSIRLAEAFPHIRVDGYDLDEESIARGRRYVAERGVADRVDLEVADITQPLPGGGYDLAVFFECLHDLPHPVAALEVARRSLAPGGSVIVMEEHVAESFTAPGDEVERFMAAAGTIWCVPQGRIEADSEVVGPLDIRPAVMRRLAERAGFDDVEILPIEHPFWRFYRLDVRS</sequence>
<organism evidence="3 4">
    <name type="scientific">Kribbella caucasensis</name>
    <dbReference type="NCBI Taxonomy" id="2512215"/>
    <lineage>
        <taxon>Bacteria</taxon>
        <taxon>Bacillati</taxon>
        <taxon>Actinomycetota</taxon>
        <taxon>Actinomycetes</taxon>
        <taxon>Propionibacteriales</taxon>
        <taxon>Kribbellaceae</taxon>
        <taxon>Kribbella</taxon>
    </lineage>
</organism>
<feature type="region of interest" description="Disordered" evidence="1">
    <location>
        <begin position="1"/>
        <end position="23"/>
    </location>
</feature>
<dbReference type="RefSeq" id="WP_166665640.1">
    <property type="nucleotide sequence ID" value="NZ_SNWQ01000018.1"/>
</dbReference>
<dbReference type="InterPro" id="IPR036388">
    <property type="entry name" value="WH-like_DNA-bd_sf"/>
</dbReference>
<evidence type="ECO:0000259" key="2">
    <source>
        <dbReference type="Pfam" id="PF08242"/>
    </source>
</evidence>
<dbReference type="InterPro" id="IPR036390">
    <property type="entry name" value="WH_DNA-bd_sf"/>
</dbReference>
<dbReference type="CDD" id="cd02440">
    <property type="entry name" value="AdoMet_MTases"/>
    <property type="match status" value="1"/>
</dbReference>
<feature type="domain" description="Methyltransferase type 12" evidence="2">
    <location>
        <begin position="197"/>
        <end position="291"/>
    </location>
</feature>
<dbReference type="EMBL" id="SNWQ01000018">
    <property type="protein sequence ID" value="TDO43346.1"/>
    <property type="molecule type" value="Genomic_DNA"/>
</dbReference>
<accession>A0A4R6K693</accession>
<dbReference type="SUPFAM" id="SSF46785">
    <property type="entry name" value="Winged helix' DNA-binding domain"/>
    <property type="match status" value="1"/>
</dbReference>
<name>A0A4R6K693_9ACTN</name>
<dbReference type="GO" id="GO:0008168">
    <property type="term" value="F:methyltransferase activity"/>
    <property type="evidence" value="ECO:0007669"/>
    <property type="project" value="UniProtKB-KW"/>
</dbReference>
<evidence type="ECO:0000256" key="1">
    <source>
        <dbReference type="SAM" id="MobiDB-lite"/>
    </source>
</evidence>
<dbReference type="InterPro" id="IPR029063">
    <property type="entry name" value="SAM-dependent_MTases_sf"/>
</dbReference>
<dbReference type="Pfam" id="PF08242">
    <property type="entry name" value="Methyltransf_12"/>
    <property type="match status" value="1"/>
</dbReference>
<keyword evidence="3" id="KW-0808">Transferase</keyword>
<dbReference type="Gene3D" id="3.40.50.150">
    <property type="entry name" value="Vaccinia Virus protein VP39"/>
    <property type="match status" value="1"/>
</dbReference>